<sequence length="96" mass="11269">MPKNETLEEIKIPENIDFEISKEYDFTHLCKYLKDCKIIIEQYNQRKDPIKLAPLQNQINVLNTQISNLSNEKQILLNKKTILKINSTPSLLKNNI</sequence>
<dbReference type="Proteomes" id="UP000308838">
    <property type="component" value="Unassembled WGS sequence"/>
</dbReference>
<proteinExistence type="predicted"/>
<dbReference type="OrthoDB" id="5363708at2"/>
<keyword evidence="3" id="KW-1185">Reference proteome</keyword>
<evidence type="ECO:0000313" key="3">
    <source>
        <dbReference type="Proteomes" id="UP000308838"/>
    </source>
</evidence>
<evidence type="ECO:0000256" key="1">
    <source>
        <dbReference type="SAM" id="Coils"/>
    </source>
</evidence>
<name>A0A4U7BLX9_9BACT</name>
<keyword evidence="1" id="KW-0175">Coiled coil</keyword>
<dbReference type="EMBL" id="NXLZ01000012">
    <property type="protein sequence ID" value="TKX29886.1"/>
    <property type="molecule type" value="Genomic_DNA"/>
</dbReference>
<gene>
    <name evidence="2" type="ORF">CQA69_06860</name>
</gene>
<comment type="caution">
    <text evidence="2">The sequence shown here is derived from an EMBL/GenBank/DDBJ whole genome shotgun (WGS) entry which is preliminary data.</text>
</comment>
<dbReference type="AlphaFoldDB" id="A0A4U7BLX9"/>
<accession>A0A4U7BLX9</accession>
<protein>
    <submittedName>
        <fullName evidence="2">Uncharacterized protein</fullName>
    </submittedName>
</protein>
<dbReference type="RefSeq" id="WP_137621039.1">
    <property type="nucleotide sequence ID" value="NZ_NXLZ01000012.1"/>
</dbReference>
<reference evidence="2 3" key="1">
    <citation type="submission" date="2018-05" db="EMBL/GenBank/DDBJ databases">
        <title>Novel Campyloabacter and Helicobacter Species and Strains.</title>
        <authorList>
            <person name="Mannion A.J."/>
            <person name="Shen Z."/>
            <person name="Fox J.G."/>
        </authorList>
    </citation>
    <scope>NUCLEOTIDE SEQUENCE [LARGE SCALE GENOMIC DNA]</scope>
    <source>
        <strain evidence="3">MIT17-664</strain>
    </source>
</reference>
<organism evidence="2 3">
    <name type="scientific">Campylobacter estrildidarum</name>
    <dbReference type="NCBI Taxonomy" id="2510189"/>
    <lineage>
        <taxon>Bacteria</taxon>
        <taxon>Pseudomonadati</taxon>
        <taxon>Campylobacterota</taxon>
        <taxon>Epsilonproteobacteria</taxon>
        <taxon>Campylobacterales</taxon>
        <taxon>Campylobacteraceae</taxon>
        <taxon>Campylobacter</taxon>
    </lineage>
</organism>
<feature type="coiled-coil region" evidence="1">
    <location>
        <begin position="52"/>
        <end position="79"/>
    </location>
</feature>
<evidence type="ECO:0000313" key="2">
    <source>
        <dbReference type="EMBL" id="TKX29886.1"/>
    </source>
</evidence>